<feature type="domain" description="Double zinc ribbon" evidence="3">
    <location>
        <begin position="3"/>
        <end position="62"/>
    </location>
</feature>
<dbReference type="InterPro" id="IPR000836">
    <property type="entry name" value="PRTase_dom"/>
</dbReference>
<protein>
    <submittedName>
        <fullName evidence="4">ComF family protein</fullName>
    </submittedName>
</protein>
<keyword evidence="5" id="KW-1185">Reference proteome</keyword>
<comment type="similarity">
    <text evidence="1">Belongs to the ComF/GntX family.</text>
</comment>
<evidence type="ECO:0000259" key="3">
    <source>
        <dbReference type="Pfam" id="PF18912"/>
    </source>
</evidence>
<gene>
    <name evidence="4" type="ORF">ACFSCX_09515</name>
</gene>
<accession>A0ABW4LNM0</accession>
<dbReference type="PANTHER" id="PTHR47505:SF1">
    <property type="entry name" value="DNA UTILIZATION PROTEIN YHGH"/>
    <property type="match status" value="1"/>
</dbReference>
<dbReference type="EMBL" id="JBHUEM010000011">
    <property type="protein sequence ID" value="MFD1736804.1"/>
    <property type="molecule type" value="Genomic_DNA"/>
</dbReference>
<comment type="caution">
    <text evidence="4">The sequence shown here is derived from an EMBL/GenBank/DDBJ whole genome shotgun (WGS) entry which is preliminary data.</text>
</comment>
<dbReference type="InterPro" id="IPR044005">
    <property type="entry name" value="DZR_2"/>
</dbReference>
<feature type="domain" description="Phosphoribosyltransferase" evidence="2">
    <location>
        <begin position="135"/>
        <end position="225"/>
    </location>
</feature>
<evidence type="ECO:0000259" key="2">
    <source>
        <dbReference type="Pfam" id="PF00156"/>
    </source>
</evidence>
<name>A0ABW4LNM0_9BACI</name>
<dbReference type="RefSeq" id="WP_377927975.1">
    <property type="nucleotide sequence ID" value="NZ_JBHUEM010000011.1"/>
</dbReference>
<evidence type="ECO:0000313" key="4">
    <source>
        <dbReference type="EMBL" id="MFD1736804.1"/>
    </source>
</evidence>
<evidence type="ECO:0000256" key="1">
    <source>
        <dbReference type="ARBA" id="ARBA00008007"/>
    </source>
</evidence>
<dbReference type="InterPro" id="IPR051910">
    <property type="entry name" value="ComF/GntX_DNA_util-trans"/>
</dbReference>
<dbReference type="CDD" id="cd06223">
    <property type="entry name" value="PRTases_typeI"/>
    <property type="match status" value="1"/>
</dbReference>
<dbReference type="Gene3D" id="3.40.50.2020">
    <property type="match status" value="1"/>
</dbReference>
<proteinExistence type="inferred from homology"/>
<evidence type="ECO:0000313" key="5">
    <source>
        <dbReference type="Proteomes" id="UP001597214"/>
    </source>
</evidence>
<dbReference type="InterPro" id="IPR029057">
    <property type="entry name" value="PRTase-like"/>
</dbReference>
<reference evidence="5" key="1">
    <citation type="journal article" date="2019" name="Int. J. Syst. Evol. Microbiol.">
        <title>The Global Catalogue of Microorganisms (GCM) 10K type strain sequencing project: providing services to taxonomists for standard genome sequencing and annotation.</title>
        <authorList>
            <consortium name="The Broad Institute Genomics Platform"/>
            <consortium name="The Broad Institute Genome Sequencing Center for Infectious Disease"/>
            <person name="Wu L."/>
            <person name="Ma J."/>
        </authorList>
    </citation>
    <scope>NUCLEOTIDE SEQUENCE [LARGE SCALE GENOMIC DNA]</scope>
    <source>
        <strain evidence="5">CCUG 49339</strain>
    </source>
</reference>
<dbReference type="Proteomes" id="UP001597214">
    <property type="component" value="Unassembled WGS sequence"/>
</dbReference>
<dbReference type="PANTHER" id="PTHR47505">
    <property type="entry name" value="DNA UTILIZATION PROTEIN YHGH"/>
    <property type="match status" value="1"/>
</dbReference>
<dbReference type="Pfam" id="PF18912">
    <property type="entry name" value="DZR_2"/>
    <property type="match status" value="1"/>
</dbReference>
<organism evidence="4 5">
    <name type="scientific">Bacillus salitolerans</name>
    <dbReference type="NCBI Taxonomy" id="1437434"/>
    <lineage>
        <taxon>Bacteria</taxon>
        <taxon>Bacillati</taxon>
        <taxon>Bacillota</taxon>
        <taxon>Bacilli</taxon>
        <taxon>Bacillales</taxon>
        <taxon>Bacillaceae</taxon>
        <taxon>Bacillus</taxon>
    </lineage>
</organism>
<dbReference type="Pfam" id="PF00156">
    <property type="entry name" value="Pribosyltran"/>
    <property type="match status" value="1"/>
</dbReference>
<sequence length="227" mass="26020">MKKCLICHATLHPEVSWRQVLLLNNDKTICNRCEQSFTKIGGLICLICGRPMKMDEVCNDCMNWEKSNSNHLLKNRSLFTYNEKMREVFSTFKFRGDVELLNIFKCDFKALFKREYPNTNLVVPIPLSLERHYERGFNQAELLAKGLGAEVADVLGREHSHKQSKMSKKVRMKEVNPFFLTKKVNLTSQHIVIIDDIYTTGVTVRNVAQLLVYAGAASCSSLTLIRS</sequence>
<dbReference type="SUPFAM" id="SSF53271">
    <property type="entry name" value="PRTase-like"/>
    <property type="match status" value="1"/>
</dbReference>